<comment type="subunit">
    <text evidence="3">Component of the SCF (SKP1-CUL1-F-box protein) E3 ubiquitin ligase complexes.</text>
</comment>
<dbReference type="EMBL" id="JAVRRD010000004">
    <property type="protein sequence ID" value="KAK5060097.1"/>
    <property type="molecule type" value="Genomic_DNA"/>
</dbReference>
<dbReference type="GeneID" id="89978139"/>
<sequence>MSVNGASPSPFVTLVSADGFEFHIRRSAACVSATIRRMLDPQSNFSEAQTGICRLENINGVVLEKVVEYFYYNEKHRNSIGVPDMDIPTELCLELLSAGDYLIA</sequence>
<dbReference type="PANTHER" id="PTHR20648">
    <property type="entry name" value="ELONGIN-C"/>
    <property type="match status" value="1"/>
</dbReference>
<dbReference type="InterPro" id="IPR039948">
    <property type="entry name" value="ELC1"/>
</dbReference>
<evidence type="ECO:0000259" key="10">
    <source>
        <dbReference type="Pfam" id="PF03931"/>
    </source>
</evidence>
<evidence type="ECO:0000256" key="1">
    <source>
        <dbReference type="ARBA" id="ARBA00004123"/>
    </source>
</evidence>
<comment type="subcellular location">
    <subcellularLocation>
        <location evidence="1">Nucleus</location>
    </subcellularLocation>
</comment>
<reference evidence="11 12" key="1">
    <citation type="submission" date="2023-08" db="EMBL/GenBank/DDBJ databases">
        <title>Black Yeasts Isolated from many extreme environments.</title>
        <authorList>
            <person name="Coleine C."/>
            <person name="Stajich J.E."/>
            <person name="Selbmann L."/>
        </authorList>
    </citation>
    <scope>NUCLEOTIDE SEQUENCE [LARGE SCALE GENOMIC DNA]</scope>
    <source>
        <strain evidence="11 12">CCFEE 5792</strain>
    </source>
</reference>
<dbReference type="SMART" id="SM00512">
    <property type="entry name" value="Skp1"/>
    <property type="match status" value="1"/>
</dbReference>
<dbReference type="SUPFAM" id="SSF54695">
    <property type="entry name" value="POZ domain"/>
    <property type="match status" value="1"/>
</dbReference>
<evidence type="ECO:0000256" key="9">
    <source>
        <dbReference type="ARBA" id="ARBA00045385"/>
    </source>
</evidence>
<dbReference type="GO" id="GO:0006511">
    <property type="term" value="P:ubiquitin-dependent protein catabolic process"/>
    <property type="evidence" value="ECO:0007669"/>
    <property type="project" value="InterPro"/>
</dbReference>
<gene>
    <name evidence="11" type="ORF">LTR84_009981</name>
</gene>
<dbReference type="FunFam" id="3.30.710.10:FF:000035">
    <property type="entry name" value="Elongin C transcription elongation factor"/>
    <property type="match status" value="1"/>
</dbReference>
<dbReference type="InterPro" id="IPR011333">
    <property type="entry name" value="SKP1/BTB/POZ_sf"/>
</dbReference>
<evidence type="ECO:0000256" key="4">
    <source>
        <dbReference type="ARBA" id="ARBA00018943"/>
    </source>
</evidence>
<keyword evidence="6" id="KW-0539">Nucleus</keyword>
<protein>
    <recommendedName>
        <fullName evidence="4">E3 ubiquitin ligase complex SCF subunit sconC</fullName>
    </recommendedName>
    <alternativeName>
        <fullName evidence="5">Elongin-C</fullName>
    </alternativeName>
    <alternativeName>
        <fullName evidence="8">Sulfur controller C</fullName>
    </alternativeName>
    <alternativeName>
        <fullName evidence="7">Sulfur metabolite repression control protein C</fullName>
    </alternativeName>
</protein>
<keyword evidence="12" id="KW-1185">Reference proteome</keyword>
<evidence type="ECO:0000313" key="11">
    <source>
        <dbReference type="EMBL" id="KAK5060097.1"/>
    </source>
</evidence>
<comment type="function">
    <text evidence="9">Essential component of the SCF (SKP1-CUL1-F-box protein) E3 ubiquitin ligase complexes, which mediate the ubiquitination and subsequent proteasomal degradation of target proteins. Controls sulfur metabolite repression, probably by mediating the inactivation or degradation of the metR transcription factor.</text>
</comment>
<proteinExistence type="inferred from homology"/>
<dbReference type="InterPro" id="IPR001232">
    <property type="entry name" value="SKP1-like"/>
</dbReference>
<dbReference type="Gene3D" id="3.30.710.10">
    <property type="entry name" value="Potassium Channel Kv1.1, Chain A"/>
    <property type="match status" value="1"/>
</dbReference>
<comment type="caution">
    <text evidence="11">The sequence shown here is derived from an EMBL/GenBank/DDBJ whole genome shotgun (WGS) entry which is preliminary data.</text>
</comment>
<evidence type="ECO:0000256" key="7">
    <source>
        <dbReference type="ARBA" id="ARBA00030035"/>
    </source>
</evidence>
<dbReference type="Pfam" id="PF03931">
    <property type="entry name" value="Skp1_POZ"/>
    <property type="match status" value="1"/>
</dbReference>
<dbReference type="Proteomes" id="UP001358417">
    <property type="component" value="Unassembled WGS sequence"/>
</dbReference>
<evidence type="ECO:0000313" key="12">
    <source>
        <dbReference type="Proteomes" id="UP001358417"/>
    </source>
</evidence>
<dbReference type="AlphaFoldDB" id="A0AAV9NJU5"/>
<dbReference type="GO" id="GO:0005634">
    <property type="term" value="C:nucleus"/>
    <property type="evidence" value="ECO:0007669"/>
    <property type="project" value="UniProtKB-SubCell"/>
</dbReference>
<comment type="similarity">
    <text evidence="2">Belongs to the SKP1 family.</text>
</comment>
<name>A0AAV9NJU5_9EURO</name>
<organism evidence="11 12">
    <name type="scientific">Exophiala bonariae</name>
    <dbReference type="NCBI Taxonomy" id="1690606"/>
    <lineage>
        <taxon>Eukaryota</taxon>
        <taxon>Fungi</taxon>
        <taxon>Dikarya</taxon>
        <taxon>Ascomycota</taxon>
        <taxon>Pezizomycotina</taxon>
        <taxon>Eurotiomycetes</taxon>
        <taxon>Chaetothyriomycetidae</taxon>
        <taxon>Chaetothyriales</taxon>
        <taxon>Herpotrichiellaceae</taxon>
        <taxon>Exophiala</taxon>
    </lineage>
</organism>
<feature type="domain" description="SKP1 component POZ" evidence="10">
    <location>
        <begin position="10"/>
        <end position="74"/>
    </location>
</feature>
<dbReference type="RefSeq" id="XP_064709918.1">
    <property type="nucleotide sequence ID" value="XM_064853519.1"/>
</dbReference>
<evidence type="ECO:0000256" key="2">
    <source>
        <dbReference type="ARBA" id="ARBA00009993"/>
    </source>
</evidence>
<evidence type="ECO:0000256" key="5">
    <source>
        <dbReference type="ARBA" id="ARBA00021347"/>
    </source>
</evidence>
<dbReference type="CDD" id="cd18321">
    <property type="entry name" value="BTB_POZ_EloC"/>
    <property type="match status" value="1"/>
</dbReference>
<dbReference type="InterPro" id="IPR016073">
    <property type="entry name" value="Skp1_comp_POZ"/>
</dbReference>
<evidence type="ECO:0000256" key="8">
    <source>
        <dbReference type="ARBA" id="ARBA00032114"/>
    </source>
</evidence>
<accession>A0AAV9NJU5</accession>
<evidence type="ECO:0000256" key="6">
    <source>
        <dbReference type="ARBA" id="ARBA00023242"/>
    </source>
</evidence>
<evidence type="ECO:0000256" key="3">
    <source>
        <dbReference type="ARBA" id="ARBA00011194"/>
    </source>
</evidence>